<comment type="caution">
    <text evidence="4">The sequence shown here is derived from an EMBL/GenBank/DDBJ whole genome shotgun (WGS) entry which is preliminary data.</text>
</comment>
<comment type="function">
    <text evidence="1">Catalyzes the reaction of cyanate with bicarbonate to produce ammonia and carbon dioxide.</text>
</comment>
<evidence type="ECO:0000313" key="5">
    <source>
        <dbReference type="Proteomes" id="UP001497392"/>
    </source>
</evidence>
<organism evidence="4 5">
    <name type="scientific">Coccomyxa viridis</name>
    <dbReference type="NCBI Taxonomy" id="1274662"/>
    <lineage>
        <taxon>Eukaryota</taxon>
        <taxon>Viridiplantae</taxon>
        <taxon>Chlorophyta</taxon>
        <taxon>core chlorophytes</taxon>
        <taxon>Trebouxiophyceae</taxon>
        <taxon>Trebouxiophyceae incertae sedis</taxon>
        <taxon>Coccomyxaceae</taxon>
        <taxon>Coccomyxa</taxon>
    </lineage>
</organism>
<evidence type="ECO:0000259" key="3">
    <source>
        <dbReference type="SMART" id="SM01116"/>
    </source>
</evidence>
<keyword evidence="2" id="KW-0456">Lyase</keyword>
<proteinExistence type="predicted"/>
<sequence length="206" mass="22852">MQFGCNAAMRAGQLFRNPATTSRGLLLNSHVRCQSYQPVAMPSIPRGQDKKDLVKQLLEAKQASGKTYSEIANEVGLTNLYTAQLFQNQAELKKTTAPALQKAVPGLTDELISQMTVSPLRQFDPQLIQEPLVYRLYEAVMHYGESIKAIGNEEFGDGIMSAIDMFATIEDVEGKMGEKRLVLTLNGKWLPHIEQRAENNTAKPAK</sequence>
<dbReference type="Pfam" id="PF02560">
    <property type="entry name" value="Cyanate_lyase"/>
    <property type="match status" value="1"/>
</dbReference>
<evidence type="ECO:0000256" key="1">
    <source>
        <dbReference type="ARBA" id="ARBA00003561"/>
    </source>
</evidence>
<reference evidence="4 5" key="1">
    <citation type="submission" date="2024-06" db="EMBL/GenBank/DDBJ databases">
        <authorList>
            <person name="Kraege A."/>
            <person name="Thomma B."/>
        </authorList>
    </citation>
    <scope>NUCLEOTIDE SEQUENCE [LARGE SCALE GENOMIC DNA]</scope>
</reference>
<dbReference type="PANTHER" id="PTHR34186:SF2">
    <property type="entry name" value="CYANATE HYDRATASE"/>
    <property type="match status" value="1"/>
</dbReference>
<evidence type="ECO:0000313" key="4">
    <source>
        <dbReference type="EMBL" id="CAL5218405.1"/>
    </source>
</evidence>
<dbReference type="EMBL" id="CAXHTA020000001">
    <property type="protein sequence ID" value="CAL5218405.1"/>
    <property type="molecule type" value="Genomic_DNA"/>
</dbReference>
<name>A0ABP1FEV7_9CHLO</name>
<dbReference type="Gene3D" id="1.10.260.40">
    <property type="entry name" value="lambda repressor-like DNA-binding domains"/>
    <property type="match status" value="1"/>
</dbReference>
<dbReference type="SMART" id="SM01116">
    <property type="entry name" value="Cyanate_lyase"/>
    <property type="match status" value="1"/>
</dbReference>
<dbReference type="InterPro" id="IPR010982">
    <property type="entry name" value="Lambda_DNA-bd_dom_sf"/>
</dbReference>
<gene>
    <name evidence="4" type="primary">g81</name>
    <name evidence="4" type="ORF">VP750_LOCUS64</name>
</gene>
<keyword evidence="5" id="KW-1185">Reference proteome</keyword>
<dbReference type="SUPFAM" id="SSF47413">
    <property type="entry name" value="lambda repressor-like DNA-binding domains"/>
    <property type="match status" value="1"/>
</dbReference>
<dbReference type="InterPro" id="IPR008076">
    <property type="entry name" value="Cyanase"/>
</dbReference>
<dbReference type="Proteomes" id="UP001497392">
    <property type="component" value="Unassembled WGS sequence"/>
</dbReference>
<dbReference type="PANTHER" id="PTHR34186">
    <property type="entry name" value="CYANATE HYDRATASE"/>
    <property type="match status" value="1"/>
</dbReference>
<dbReference type="NCBIfam" id="TIGR00673">
    <property type="entry name" value="cynS"/>
    <property type="match status" value="1"/>
</dbReference>
<dbReference type="InterPro" id="IPR003712">
    <property type="entry name" value="Cyanate_lyase_C"/>
</dbReference>
<protein>
    <submittedName>
        <fullName evidence="4">G81 protein</fullName>
    </submittedName>
</protein>
<dbReference type="SUPFAM" id="SSF55234">
    <property type="entry name" value="Cyanase C-terminal domain"/>
    <property type="match status" value="1"/>
</dbReference>
<feature type="domain" description="Cyanate lyase C-terminal" evidence="3">
    <location>
        <begin position="122"/>
        <end position="195"/>
    </location>
</feature>
<dbReference type="Gene3D" id="3.30.1160.10">
    <property type="entry name" value="Cyanate lyase, C-terminal domain"/>
    <property type="match status" value="1"/>
</dbReference>
<accession>A0ABP1FEV7</accession>
<dbReference type="InterPro" id="IPR036581">
    <property type="entry name" value="Cyanate_lyase_C_sf"/>
</dbReference>
<evidence type="ECO:0000256" key="2">
    <source>
        <dbReference type="ARBA" id="ARBA00023239"/>
    </source>
</evidence>
<dbReference type="PRINTS" id="PR01693">
    <property type="entry name" value="CYANASE"/>
</dbReference>